<feature type="transmembrane region" description="Helical" evidence="8">
    <location>
        <begin position="79"/>
        <end position="96"/>
    </location>
</feature>
<comment type="subcellular location">
    <subcellularLocation>
        <location evidence="1">Membrane</location>
        <topology evidence="1">Multi-pass membrane protein</topology>
    </subcellularLocation>
</comment>
<evidence type="ECO:0000256" key="4">
    <source>
        <dbReference type="ARBA" id="ARBA00022746"/>
    </source>
</evidence>
<keyword evidence="3 8" id="KW-0812">Transmembrane</keyword>
<dbReference type="Pfam" id="PF18916">
    <property type="entry name" value="Lycopene_cyc"/>
    <property type="match status" value="1"/>
</dbReference>
<evidence type="ECO:0000313" key="11">
    <source>
        <dbReference type="Proteomes" id="UP000313948"/>
    </source>
</evidence>
<evidence type="ECO:0000256" key="5">
    <source>
        <dbReference type="ARBA" id="ARBA00022989"/>
    </source>
</evidence>
<keyword evidence="7" id="KW-0413">Isomerase</keyword>
<accession>A0ABX5VLP3</accession>
<evidence type="ECO:0000256" key="2">
    <source>
        <dbReference type="ARBA" id="ARBA00004829"/>
    </source>
</evidence>
<sequence>MTYLGLAGLFLLPVAVLAVVVAWRRQLGARWWTATAVSAVVLLVLTVVFDSLMIHVDLFRFEGAHLTGIRLVLAPLEDLAWPLAAVLLLPALWELSRPRSEREQSREEQHP</sequence>
<protein>
    <submittedName>
        <fullName evidence="10">Lycopene cyclase domain-containing protein</fullName>
    </submittedName>
</protein>
<evidence type="ECO:0000256" key="6">
    <source>
        <dbReference type="ARBA" id="ARBA00023136"/>
    </source>
</evidence>
<evidence type="ECO:0000256" key="8">
    <source>
        <dbReference type="SAM" id="Phobius"/>
    </source>
</evidence>
<feature type="domain" description="Lycopene cyclase" evidence="9">
    <location>
        <begin position="12"/>
        <end position="94"/>
    </location>
</feature>
<keyword evidence="5 8" id="KW-1133">Transmembrane helix</keyword>
<dbReference type="Proteomes" id="UP000313948">
    <property type="component" value="Chromosome"/>
</dbReference>
<dbReference type="EMBL" id="CP040899">
    <property type="protein sequence ID" value="QDB78248.1"/>
    <property type="molecule type" value="Genomic_DNA"/>
</dbReference>
<dbReference type="RefSeq" id="WP_139071950.1">
    <property type="nucleotide sequence ID" value="NZ_CP040899.1"/>
</dbReference>
<reference evidence="10 11" key="1">
    <citation type="submission" date="2019-05" db="EMBL/GenBank/DDBJ databases">
        <title>Georgenia *** sp. nov., and Georgenia *** sp. nov., isolated from the intestinal contents of plateau pika (Ochotona curzoniae) in the Qinghai-Tibet plateau of China.</title>
        <authorList>
            <person name="Tian Z."/>
        </authorList>
    </citation>
    <scope>NUCLEOTIDE SEQUENCE [LARGE SCALE GENOMIC DNA]</scope>
    <source>
        <strain evidence="10 11">Z294</strain>
    </source>
</reference>
<keyword evidence="6 8" id="KW-0472">Membrane</keyword>
<dbReference type="NCBIfam" id="TIGR03462">
    <property type="entry name" value="CarR_dom_SF"/>
    <property type="match status" value="1"/>
</dbReference>
<evidence type="ECO:0000313" key="10">
    <source>
        <dbReference type="EMBL" id="QDB78248.1"/>
    </source>
</evidence>
<organism evidence="10 11">
    <name type="scientific">Georgenia wutianyii</name>
    <dbReference type="NCBI Taxonomy" id="2585135"/>
    <lineage>
        <taxon>Bacteria</taxon>
        <taxon>Bacillati</taxon>
        <taxon>Actinomycetota</taxon>
        <taxon>Actinomycetes</taxon>
        <taxon>Micrococcales</taxon>
        <taxon>Bogoriellaceae</taxon>
        <taxon>Georgenia</taxon>
    </lineage>
</organism>
<comment type="pathway">
    <text evidence="2">Carotenoid biosynthesis.</text>
</comment>
<keyword evidence="11" id="KW-1185">Reference proteome</keyword>
<gene>
    <name evidence="10" type="ORF">FE251_01800</name>
</gene>
<evidence type="ECO:0000256" key="7">
    <source>
        <dbReference type="ARBA" id="ARBA00023235"/>
    </source>
</evidence>
<feature type="transmembrane region" description="Helical" evidence="8">
    <location>
        <begin position="35"/>
        <end position="59"/>
    </location>
</feature>
<keyword evidence="4" id="KW-0125">Carotenoid biosynthesis</keyword>
<name>A0ABX5VLP3_9MICO</name>
<proteinExistence type="predicted"/>
<dbReference type="InterPro" id="IPR017825">
    <property type="entry name" value="Lycopene_cyclase_dom"/>
</dbReference>
<evidence type="ECO:0000259" key="9">
    <source>
        <dbReference type="Pfam" id="PF18916"/>
    </source>
</evidence>
<evidence type="ECO:0000256" key="1">
    <source>
        <dbReference type="ARBA" id="ARBA00004141"/>
    </source>
</evidence>
<feature type="transmembrane region" description="Helical" evidence="8">
    <location>
        <begin position="6"/>
        <end position="23"/>
    </location>
</feature>
<evidence type="ECO:0000256" key="3">
    <source>
        <dbReference type="ARBA" id="ARBA00022692"/>
    </source>
</evidence>